<evidence type="ECO:0000313" key="3">
    <source>
        <dbReference type="Proteomes" id="UP001369736"/>
    </source>
</evidence>
<protein>
    <submittedName>
        <fullName evidence="2">Uncharacterized protein</fullName>
    </submittedName>
</protein>
<proteinExistence type="predicted"/>
<feature type="compositionally biased region" description="Low complexity" evidence="1">
    <location>
        <begin position="75"/>
        <end position="91"/>
    </location>
</feature>
<dbReference type="Proteomes" id="UP001369736">
    <property type="component" value="Unassembled WGS sequence"/>
</dbReference>
<accession>A0ABU8MEE9</accession>
<reference evidence="2 3" key="1">
    <citation type="submission" date="2024-03" db="EMBL/GenBank/DDBJ databases">
        <title>Actinomycetospora sp. OC33-EN07, a novel actinomycete isolated from wild orchid (Aerides multiflora).</title>
        <authorList>
            <person name="Suriyachadkun C."/>
        </authorList>
    </citation>
    <scope>NUCLEOTIDE SEQUENCE [LARGE SCALE GENOMIC DNA]</scope>
    <source>
        <strain evidence="2 3">OC33-EN07</strain>
    </source>
</reference>
<feature type="region of interest" description="Disordered" evidence="1">
    <location>
        <begin position="1"/>
        <end position="23"/>
    </location>
</feature>
<keyword evidence="3" id="KW-1185">Reference proteome</keyword>
<comment type="caution">
    <text evidence="2">The sequence shown here is derived from an EMBL/GenBank/DDBJ whole genome shotgun (WGS) entry which is preliminary data.</text>
</comment>
<dbReference type="RefSeq" id="WP_337706693.1">
    <property type="nucleotide sequence ID" value="NZ_JBBEGM010000017.1"/>
</dbReference>
<evidence type="ECO:0000256" key="1">
    <source>
        <dbReference type="SAM" id="MobiDB-lite"/>
    </source>
</evidence>
<feature type="region of interest" description="Disordered" evidence="1">
    <location>
        <begin position="61"/>
        <end position="133"/>
    </location>
</feature>
<feature type="compositionally biased region" description="Basic and acidic residues" evidence="1">
    <location>
        <begin position="105"/>
        <end position="127"/>
    </location>
</feature>
<dbReference type="EMBL" id="JBBEGM010000017">
    <property type="protein sequence ID" value="MEJ2865318.1"/>
    <property type="molecule type" value="Genomic_DNA"/>
</dbReference>
<organism evidence="2 3">
    <name type="scientific">Actinomycetospora flava</name>
    <dbReference type="NCBI Taxonomy" id="3129232"/>
    <lineage>
        <taxon>Bacteria</taxon>
        <taxon>Bacillati</taxon>
        <taxon>Actinomycetota</taxon>
        <taxon>Actinomycetes</taxon>
        <taxon>Pseudonocardiales</taxon>
        <taxon>Pseudonocardiaceae</taxon>
        <taxon>Actinomycetospora</taxon>
    </lineage>
</organism>
<name>A0ABU8MEE9_9PSEU</name>
<sequence>MVTVTGADAGETRPQRRERERAERAEWDYLTDRLGVLWPNYDCFCGSLDDLRRTVAELERKAARKHPARERPARGADAAAARGDSGVARAGLRANRQTAEDVEQDQSRREQLTRWHTADRALEHGAADGDGAG</sequence>
<feature type="compositionally biased region" description="Basic and acidic residues" evidence="1">
    <location>
        <begin position="10"/>
        <end position="23"/>
    </location>
</feature>
<gene>
    <name evidence="2" type="ORF">WCD58_29445</name>
</gene>
<evidence type="ECO:0000313" key="2">
    <source>
        <dbReference type="EMBL" id="MEJ2865318.1"/>
    </source>
</evidence>